<keyword evidence="1" id="KW-0560">Oxidoreductase</keyword>
<dbReference type="Proteomes" id="UP000323426">
    <property type="component" value="Unassembled WGS sequence"/>
</dbReference>
<protein>
    <submittedName>
        <fullName evidence="4">Saccharopine dehydrogenase</fullName>
    </submittedName>
</protein>
<evidence type="ECO:0000256" key="1">
    <source>
        <dbReference type="ARBA" id="ARBA00023002"/>
    </source>
</evidence>
<proteinExistence type="predicted"/>
<name>A0A5M6DTE5_9BACT</name>
<evidence type="ECO:0000259" key="2">
    <source>
        <dbReference type="Pfam" id="PF03435"/>
    </source>
</evidence>
<dbReference type="GO" id="GO:0004753">
    <property type="term" value="F:saccharopine dehydrogenase activity"/>
    <property type="evidence" value="ECO:0007669"/>
    <property type="project" value="TreeGrafter"/>
</dbReference>
<dbReference type="GO" id="GO:0019878">
    <property type="term" value="P:lysine biosynthetic process via aminoadipic acid"/>
    <property type="evidence" value="ECO:0007669"/>
    <property type="project" value="TreeGrafter"/>
</dbReference>
<comment type="caution">
    <text evidence="4">The sequence shown here is derived from an EMBL/GenBank/DDBJ whole genome shotgun (WGS) entry which is preliminary data.</text>
</comment>
<dbReference type="Pfam" id="PF16653">
    <property type="entry name" value="Sacchrp_dh_C"/>
    <property type="match status" value="1"/>
</dbReference>
<dbReference type="InterPro" id="IPR032095">
    <property type="entry name" value="Sacchrp_dh-like_C"/>
</dbReference>
<dbReference type="InterPro" id="IPR051168">
    <property type="entry name" value="AASS"/>
</dbReference>
<organism evidence="4 5">
    <name type="scientific">Adhaeribacter rhizoryzae</name>
    <dbReference type="NCBI Taxonomy" id="2607907"/>
    <lineage>
        <taxon>Bacteria</taxon>
        <taxon>Pseudomonadati</taxon>
        <taxon>Bacteroidota</taxon>
        <taxon>Cytophagia</taxon>
        <taxon>Cytophagales</taxon>
        <taxon>Hymenobacteraceae</taxon>
        <taxon>Adhaeribacter</taxon>
    </lineage>
</organism>
<dbReference type="EMBL" id="VWSF01000001">
    <property type="protein sequence ID" value="KAA5549536.1"/>
    <property type="molecule type" value="Genomic_DNA"/>
</dbReference>
<dbReference type="GO" id="GO:0005737">
    <property type="term" value="C:cytoplasm"/>
    <property type="evidence" value="ECO:0007669"/>
    <property type="project" value="TreeGrafter"/>
</dbReference>
<dbReference type="PANTHER" id="PTHR11133">
    <property type="entry name" value="SACCHAROPINE DEHYDROGENASE"/>
    <property type="match status" value="1"/>
</dbReference>
<evidence type="ECO:0000259" key="3">
    <source>
        <dbReference type="Pfam" id="PF16653"/>
    </source>
</evidence>
<evidence type="ECO:0000313" key="5">
    <source>
        <dbReference type="Proteomes" id="UP000323426"/>
    </source>
</evidence>
<dbReference type="RefSeq" id="WP_150086636.1">
    <property type="nucleotide sequence ID" value="NZ_VWSF01000001.1"/>
</dbReference>
<dbReference type="AlphaFoldDB" id="A0A5M6DTE5"/>
<reference evidence="4 5" key="1">
    <citation type="submission" date="2019-09" db="EMBL/GenBank/DDBJ databases">
        <title>Genome sequence and assembly of Adhaeribacter sp.</title>
        <authorList>
            <person name="Chhetri G."/>
        </authorList>
    </citation>
    <scope>NUCLEOTIDE SEQUENCE [LARGE SCALE GENOMIC DNA]</scope>
    <source>
        <strain evidence="4 5">DK36</strain>
    </source>
</reference>
<keyword evidence="5" id="KW-1185">Reference proteome</keyword>
<evidence type="ECO:0000313" key="4">
    <source>
        <dbReference type="EMBL" id="KAA5549536.1"/>
    </source>
</evidence>
<dbReference type="Gene3D" id="3.40.50.720">
    <property type="entry name" value="NAD(P)-binding Rossmann-like Domain"/>
    <property type="match status" value="1"/>
</dbReference>
<dbReference type="InterPro" id="IPR036291">
    <property type="entry name" value="NAD(P)-bd_dom_sf"/>
</dbReference>
<feature type="domain" description="Saccharopine dehydrogenase NADP binding" evidence="2">
    <location>
        <begin position="4"/>
        <end position="118"/>
    </location>
</feature>
<dbReference type="Pfam" id="PF03435">
    <property type="entry name" value="Sacchrp_dh_NADP"/>
    <property type="match status" value="1"/>
</dbReference>
<dbReference type="SUPFAM" id="SSF51735">
    <property type="entry name" value="NAD(P)-binding Rossmann-fold domains"/>
    <property type="match status" value="1"/>
</dbReference>
<dbReference type="SUPFAM" id="SSF55347">
    <property type="entry name" value="Glyceraldehyde-3-phosphate dehydrogenase-like, C-terminal domain"/>
    <property type="match status" value="1"/>
</dbReference>
<dbReference type="Gene3D" id="1.10.1870.10">
    <property type="entry name" value="Domain 3, Saccharopine reductase"/>
    <property type="match status" value="1"/>
</dbReference>
<dbReference type="InterPro" id="IPR005097">
    <property type="entry name" value="Sacchrp_dh_NADP-bd"/>
</dbReference>
<feature type="domain" description="Saccharopine dehydrogenase-like C-terminal" evidence="3">
    <location>
        <begin position="124"/>
        <end position="434"/>
    </location>
</feature>
<sequence>MPHILLLGAGRSATVLIAYLFRQAGILGWRVTVADLSVAHLPKPEQEYLQIISLNIQDEAQLKAQMQEVDLIISLLPALYHPIIARWCLKLRKNLITASYVTPEIQELHAAAKEAGLLFLMEIGLDPGIDHLSAMNLLDNIRQKGGNILSYKSYTGGLIAPESDTNPWHYKFTWNPRNVVLAGQGTAKYLEDGRYKFIPYHQLFNRTEPISILDLGEFDGYANRDSLLYQQPYGLQDVQTIIRGTLRRRGYCQGWHLLVQLGLTNDSYQLPESAQITYRQFLKSYLPPVTNTQTDWVNRVAAYLNIPPASEALALLQYLEFPEEPINLEYATPAQVLEKLLLQKWALQPQDKDMVVMQHLVTYELNEERKELKASLVVLGEDQHQTAMAKTVGLPVGIAAKLILTGQLPHTGVVIPTHPNIYIPLLRELETYGISFVEEERTL</sequence>
<dbReference type="Gene3D" id="3.30.360.10">
    <property type="entry name" value="Dihydrodipicolinate Reductase, domain 2"/>
    <property type="match status" value="1"/>
</dbReference>
<dbReference type="PANTHER" id="PTHR11133:SF22">
    <property type="entry name" value="ALPHA-AMINOADIPIC SEMIALDEHYDE SYNTHASE, MITOCHONDRIAL"/>
    <property type="match status" value="1"/>
</dbReference>
<accession>A0A5M6DTE5</accession>
<gene>
    <name evidence="4" type="ORF">F0145_02835</name>
</gene>